<comment type="pathway">
    <text evidence="1">Carbohydrate acid metabolism.</text>
</comment>
<name>A0A191WHV9_9MICO</name>
<evidence type="ECO:0000256" key="5">
    <source>
        <dbReference type="ARBA" id="ARBA00023277"/>
    </source>
</evidence>
<evidence type="ECO:0000256" key="4">
    <source>
        <dbReference type="ARBA" id="ARBA00023239"/>
    </source>
</evidence>
<dbReference type="KEGG" id="agy:ATC03_14900"/>
<reference evidence="6 7" key="1">
    <citation type="journal article" date="2016" name="Int. J. Syst. Evol. Microbiol.">
        <title>Agromyces aureus sp. nov., isolated from the rhizosphere of Salix caprea L. grown in a heavy-metal-contaminated soil.</title>
        <authorList>
            <person name="Corretto E."/>
            <person name="Antonielli L."/>
            <person name="Sessitsch A."/>
            <person name="Compant S."/>
            <person name="Gorfer M."/>
            <person name="Kuffner M."/>
            <person name="Brader G."/>
        </authorList>
    </citation>
    <scope>NUCLEOTIDE SEQUENCE [LARGE SCALE GENOMIC DNA]</scope>
    <source>
        <strain evidence="6 7">AR33</strain>
    </source>
</reference>
<dbReference type="RefSeq" id="WP_067878741.1">
    <property type="nucleotide sequence ID" value="NZ_CP013979.1"/>
</dbReference>
<keyword evidence="4" id="KW-0456">Lyase</keyword>
<dbReference type="Pfam" id="PF01081">
    <property type="entry name" value="Aldolase"/>
    <property type="match status" value="1"/>
</dbReference>
<dbReference type="EMBL" id="CP013979">
    <property type="protein sequence ID" value="ANJ27807.1"/>
    <property type="molecule type" value="Genomic_DNA"/>
</dbReference>
<dbReference type="AlphaFoldDB" id="A0A191WHV9"/>
<evidence type="ECO:0000256" key="2">
    <source>
        <dbReference type="ARBA" id="ARBA00006906"/>
    </source>
</evidence>
<sequence>MNDSFDVLLGRSPVMAILRGMGAEKTLEISKLAWALGVDCVEVPLQTDRDHDTLTALARAAASAGRAVGAGTILDERGVAAAVAAGARFTVSPGWDPEVARASLDAGLPHLPGVGSASDVHHARKFGLRWVKAFPAAQLGPDWITAMKAPFPDMSFVATGGITIENAEAFLEAGASAVAIGSALADTERAADLLRSTARFTA</sequence>
<organism evidence="6 7">
    <name type="scientific">Agromyces aureus</name>
    <dbReference type="NCBI Taxonomy" id="453304"/>
    <lineage>
        <taxon>Bacteria</taxon>
        <taxon>Bacillati</taxon>
        <taxon>Actinomycetota</taxon>
        <taxon>Actinomycetes</taxon>
        <taxon>Micrococcales</taxon>
        <taxon>Microbacteriaceae</taxon>
        <taxon>Agromyces</taxon>
    </lineage>
</organism>
<dbReference type="PANTHER" id="PTHR30246">
    <property type="entry name" value="2-KETO-3-DEOXY-6-PHOSPHOGLUCONATE ALDOLASE"/>
    <property type="match status" value="1"/>
</dbReference>
<gene>
    <name evidence="6" type="ORF">ATC03_14900</name>
</gene>
<dbReference type="GO" id="GO:0016829">
    <property type="term" value="F:lyase activity"/>
    <property type="evidence" value="ECO:0007669"/>
    <property type="project" value="UniProtKB-KW"/>
</dbReference>
<dbReference type="PANTHER" id="PTHR30246:SF1">
    <property type="entry name" value="2-DEHYDRO-3-DEOXY-6-PHOSPHOGALACTONATE ALDOLASE-RELATED"/>
    <property type="match status" value="1"/>
</dbReference>
<evidence type="ECO:0000256" key="1">
    <source>
        <dbReference type="ARBA" id="ARBA00004761"/>
    </source>
</evidence>
<comment type="similarity">
    <text evidence="2">Belongs to the KHG/KDPG aldolase family.</text>
</comment>
<dbReference type="OrthoDB" id="9805177at2"/>
<dbReference type="Proteomes" id="UP000078437">
    <property type="component" value="Chromosome"/>
</dbReference>
<dbReference type="STRING" id="453304.ATC03_14900"/>
<accession>A0A191WHV9</accession>
<evidence type="ECO:0000313" key="6">
    <source>
        <dbReference type="EMBL" id="ANJ27807.1"/>
    </source>
</evidence>
<dbReference type="InterPro" id="IPR000887">
    <property type="entry name" value="Aldlse_KDPG_KHG"/>
</dbReference>
<evidence type="ECO:0000256" key="3">
    <source>
        <dbReference type="ARBA" id="ARBA00011233"/>
    </source>
</evidence>
<protein>
    <submittedName>
        <fullName evidence="6">2-dehydro-3-deoxyphosphogluconate aldolase</fullName>
    </submittedName>
</protein>
<dbReference type="Gene3D" id="3.20.20.70">
    <property type="entry name" value="Aldolase class I"/>
    <property type="match status" value="1"/>
</dbReference>
<proteinExistence type="inferred from homology"/>
<reference evidence="7" key="2">
    <citation type="submission" date="2016-01" db="EMBL/GenBank/DDBJ databases">
        <title>Complete genome sequence of Agromyces aureus AR33T and comparison with related organisms.</title>
        <authorList>
            <person name="Corretto E."/>
            <person name="Antonielli L."/>
            <person name="Sessitsch A."/>
            <person name="Brader G."/>
        </authorList>
    </citation>
    <scope>NUCLEOTIDE SEQUENCE [LARGE SCALE GENOMIC DNA]</scope>
    <source>
        <strain evidence="7">AR33</strain>
    </source>
</reference>
<comment type="subunit">
    <text evidence="3">Homotrimer.</text>
</comment>
<dbReference type="SUPFAM" id="SSF51569">
    <property type="entry name" value="Aldolase"/>
    <property type="match status" value="1"/>
</dbReference>
<keyword evidence="7" id="KW-1185">Reference proteome</keyword>
<dbReference type="InterPro" id="IPR013785">
    <property type="entry name" value="Aldolase_TIM"/>
</dbReference>
<keyword evidence="5" id="KW-0119">Carbohydrate metabolism</keyword>
<dbReference type="CDD" id="cd00452">
    <property type="entry name" value="KDPG_aldolase"/>
    <property type="match status" value="1"/>
</dbReference>
<evidence type="ECO:0000313" key="7">
    <source>
        <dbReference type="Proteomes" id="UP000078437"/>
    </source>
</evidence>